<keyword evidence="2" id="KW-1003">Cell membrane</keyword>
<evidence type="ECO:0000259" key="8">
    <source>
        <dbReference type="Pfam" id="PF12704"/>
    </source>
</evidence>
<evidence type="ECO:0000313" key="10">
    <source>
        <dbReference type="Proteomes" id="UP001207930"/>
    </source>
</evidence>
<comment type="caution">
    <text evidence="9">The sequence shown here is derived from an EMBL/GenBank/DDBJ whole genome shotgun (WGS) entry which is preliminary data.</text>
</comment>
<evidence type="ECO:0000313" key="9">
    <source>
        <dbReference type="EMBL" id="MCW1886759.1"/>
    </source>
</evidence>
<protein>
    <submittedName>
        <fullName evidence="9">ABC transporter permease</fullName>
    </submittedName>
</protein>
<feature type="transmembrane region" description="Helical" evidence="6">
    <location>
        <begin position="340"/>
        <end position="365"/>
    </location>
</feature>
<comment type="subcellular location">
    <subcellularLocation>
        <location evidence="1">Cell membrane</location>
        <topology evidence="1">Multi-pass membrane protein</topology>
    </subcellularLocation>
</comment>
<dbReference type="Pfam" id="PF12704">
    <property type="entry name" value="MacB_PCD"/>
    <property type="match status" value="1"/>
</dbReference>
<evidence type="ECO:0000259" key="7">
    <source>
        <dbReference type="Pfam" id="PF02687"/>
    </source>
</evidence>
<dbReference type="EMBL" id="JAPDDS010000012">
    <property type="protein sequence ID" value="MCW1886759.1"/>
    <property type="molecule type" value="Genomic_DNA"/>
</dbReference>
<keyword evidence="10" id="KW-1185">Reference proteome</keyword>
<keyword evidence="3 6" id="KW-0812">Transmembrane</keyword>
<evidence type="ECO:0000256" key="5">
    <source>
        <dbReference type="ARBA" id="ARBA00023136"/>
    </source>
</evidence>
<dbReference type="InterPro" id="IPR051125">
    <property type="entry name" value="ABC-4/HrtB_transporter"/>
</dbReference>
<feature type="transmembrane region" description="Helical" evidence="6">
    <location>
        <begin position="18"/>
        <end position="38"/>
    </location>
</feature>
<proteinExistence type="predicted"/>
<organism evidence="9 10">
    <name type="scientific">Luteolibacter flavescens</name>
    <dbReference type="NCBI Taxonomy" id="1859460"/>
    <lineage>
        <taxon>Bacteria</taxon>
        <taxon>Pseudomonadati</taxon>
        <taxon>Verrucomicrobiota</taxon>
        <taxon>Verrucomicrobiia</taxon>
        <taxon>Verrucomicrobiales</taxon>
        <taxon>Verrucomicrobiaceae</taxon>
        <taxon>Luteolibacter</taxon>
    </lineage>
</organism>
<evidence type="ECO:0000256" key="4">
    <source>
        <dbReference type="ARBA" id="ARBA00022989"/>
    </source>
</evidence>
<feature type="domain" description="MacB-like periplasmic core" evidence="8">
    <location>
        <begin position="21"/>
        <end position="219"/>
    </location>
</feature>
<dbReference type="InterPro" id="IPR025857">
    <property type="entry name" value="MacB_PCD"/>
</dbReference>
<feature type="transmembrane region" description="Helical" evidence="6">
    <location>
        <begin position="256"/>
        <end position="281"/>
    </location>
</feature>
<feature type="transmembrane region" description="Helical" evidence="6">
    <location>
        <begin position="309"/>
        <end position="328"/>
    </location>
</feature>
<dbReference type="Pfam" id="PF02687">
    <property type="entry name" value="FtsX"/>
    <property type="match status" value="1"/>
</dbReference>
<accession>A0ABT3FU81</accession>
<evidence type="ECO:0000256" key="3">
    <source>
        <dbReference type="ARBA" id="ARBA00022692"/>
    </source>
</evidence>
<dbReference type="InterPro" id="IPR003838">
    <property type="entry name" value="ABC3_permease_C"/>
</dbReference>
<evidence type="ECO:0000256" key="2">
    <source>
        <dbReference type="ARBA" id="ARBA00022475"/>
    </source>
</evidence>
<evidence type="ECO:0000256" key="6">
    <source>
        <dbReference type="SAM" id="Phobius"/>
    </source>
</evidence>
<dbReference type="RefSeq" id="WP_264502714.1">
    <property type="nucleotide sequence ID" value="NZ_JAPDDS010000012.1"/>
</dbReference>
<evidence type="ECO:0000256" key="1">
    <source>
        <dbReference type="ARBA" id="ARBA00004651"/>
    </source>
</evidence>
<feature type="domain" description="ABC3 transporter permease C-terminal" evidence="7">
    <location>
        <begin position="260"/>
        <end position="374"/>
    </location>
</feature>
<name>A0ABT3FU81_9BACT</name>
<gene>
    <name evidence="9" type="ORF">OKA04_18615</name>
</gene>
<dbReference type="PANTHER" id="PTHR43738">
    <property type="entry name" value="ABC TRANSPORTER, MEMBRANE PROTEIN"/>
    <property type="match status" value="1"/>
</dbReference>
<reference evidence="9 10" key="1">
    <citation type="submission" date="2022-10" db="EMBL/GenBank/DDBJ databases">
        <title>Luteolibacter flavescens strain MCCC 1K03193, whole genome shotgun sequencing project.</title>
        <authorList>
            <person name="Zhao G."/>
            <person name="Shen L."/>
        </authorList>
    </citation>
    <scope>NUCLEOTIDE SEQUENCE [LARGE SCALE GENOMIC DNA]</scope>
    <source>
        <strain evidence="9 10">MCCC 1K03193</strain>
    </source>
</reference>
<dbReference type="PANTHER" id="PTHR43738:SF3">
    <property type="entry name" value="ABC TRANSPORTER PERMEASE"/>
    <property type="match status" value="1"/>
</dbReference>
<keyword evidence="5 6" id="KW-0472">Membrane</keyword>
<sequence>MLPFSYAVRNLTRSKSRLLQTIGGSALVVLLVMAAVAINQGMKRVLSASGSPNNVVLVGAGSEESIQRSEVAESAAGIAEAAVPGIGEELGVRAVSSEIHYMNYVDLGGGQRAQAMFRGVTPQALRVHPEVRVIAGSFPSAGQIMIGRLAWRKLGVPEAALQPGKHVTLDGQDLVISGIFAAPGTVLESELWATLGDIRVLSKRETVSCVVLRLDDPAGFADADLFAKQRLDLELSAIRESDYYARLSSFFKPLRAMTWITAGLIAAGALFGGVNTLYAAFASRVREMATLQAIGYGRGALLASLVQESTLACLTGTLLASLAAVLLLDGRTVPFSIGAFTLEIGPGVAITGVVTGLLLGLLGALPPAIRCLKPSLPFALRSS</sequence>
<dbReference type="Proteomes" id="UP001207930">
    <property type="component" value="Unassembled WGS sequence"/>
</dbReference>
<keyword evidence="4 6" id="KW-1133">Transmembrane helix</keyword>